<organism evidence="2 3">
    <name type="scientific">Thalassospira xiamenensis M-5 = DSM 17429</name>
    <dbReference type="NCBI Taxonomy" id="1123366"/>
    <lineage>
        <taxon>Bacteria</taxon>
        <taxon>Pseudomonadati</taxon>
        <taxon>Pseudomonadota</taxon>
        <taxon>Alphaproteobacteria</taxon>
        <taxon>Rhodospirillales</taxon>
        <taxon>Thalassospiraceae</taxon>
        <taxon>Thalassospira</taxon>
    </lineage>
</organism>
<dbReference type="AlphaFoldDB" id="A0AB72UJJ0"/>
<evidence type="ECO:0000313" key="3">
    <source>
        <dbReference type="Proteomes" id="UP000007127"/>
    </source>
</evidence>
<proteinExistence type="predicted"/>
<accession>A0AB72UJJ0</accession>
<feature type="region of interest" description="Disordered" evidence="1">
    <location>
        <begin position="351"/>
        <end position="396"/>
    </location>
</feature>
<feature type="compositionally biased region" description="Acidic residues" evidence="1">
    <location>
        <begin position="384"/>
        <end position="396"/>
    </location>
</feature>
<geneLocation type="plasmid" evidence="3"/>
<keyword evidence="2" id="KW-0614">Plasmid</keyword>
<dbReference type="GeneID" id="31929883"/>
<protein>
    <submittedName>
        <fullName evidence="2">Uncharacterized protein</fullName>
    </submittedName>
</protein>
<sequence>MPNISPVSGDVAETDPISVLVTKLRKLDTVRSRCRHLIQQQTVSVPASDKPIRDILRDELREEGVALNEETRELGRKFLDGDLLKGTQDGDIANQALREIAAFLKSSEQSAETLNYTGTQEDGGTFMQSVINTLLCSDVPKYVICLQKAFDLFGTKGFDEQLKARISREPICKFSLDVALPSPGNIGRLLTQDIEPSTLPPSIWNVSVRTLGADSEALLIEIHCHQFSLYAAAPRALSIEPTPVDDREQKFELPEGAPLSKQVDAWLQDAGFTLTPEFGVPIYTLEIPEENFAHPEGMRFRLVGSPGRHISSTGPIGLIIEAPGRENVVEALPRFEPARTRLLDQYTISVTERLPRPEPVQDEPSDPGNETELPAEATPAIAADGDDPESADILEP</sequence>
<dbReference type="RefSeq" id="WP_007091738.1">
    <property type="nucleotide sequence ID" value="NZ_CP004389.1"/>
</dbReference>
<gene>
    <name evidence="2" type="ORF">TH3_21213</name>
</gene>
<name>A0AB72UJJ0_9PROT</name>
<evidence type="ECO:0000256" key="1">
    <source>
        <dbReference type="SAM" id="MobiDB-lite"/>
    </source>
</evidence>
<dbReference type="EMBL" id="CP004389">
    <property type="protein sequence ID" value="AJD54315.1"/>
    <property type="molecule type" value="Genomic_DNA"/>
</dbReference>
<evidence type="ECO:0000313" key="2">
    <source>
        <dbReference type="EMBL" id="AJD54315.1"/>
    </source>
</evidence>
<dbReference type="KEGG" id="txi:TH3_21213"/>
<dbReference type="Proteomes" id="UP000007127">
    <property type="component" value="Plasmid"/>
</dbReference>
<reference evidence="2 3" key="1">
    <citation type="journal article" date="2012" name="J. Bacteriol.">
        <title>Genome sequence of Thalassospira xiamenensis type strain M-5.</title>
        <authorList>
            <person name="Lai Q."/>
            <person name="Shao Z."/>
        </authorList>
    </citation>
    <scope>NUCLEOTIDE SEQUENCE [LARGE SCALE GENOMIC DNA]</scope>
    <source>
        <strain evidence="2 3">M-5</strain>
    </source>
</reference>